<name>F9VG18_LACGL</name>
<dbReference type="HOGENOM" id="CLU_2465124_0_0_9"/>
<evidence type="ECO:0000313" key="2">
    <source>
        <dbReference type="Proteomes" id="UP000008520"/>
    </source>
</evidence>
<keyword evidence="2" id="KW-1185">Reference proteome</keyword>
<evidence type="ECO:0000313" key="1">
    <source>
        <dbReference type="EMBL" id="BAK61269.1"/>
    </source>
</evidence>
<dbReference type="EMBL" id="AP009333">
    <property type="protein sequence ID" value="BAK61269.1"/>
    <property type="molecule type" value="Genomic_DNA"/>
</dbReference>
<organism evidence="1 2">
    <name type="scientific">Lactococcus garvieae (strain Lg2)</name>
    <name type="common">Enterococcus seriolicida</name>
    <dbReference type="NCBI Taxonomy" id="420890"/>
    <lineage>
        <taxon>Bacteria</taxon>
        <taxon>Bacillati</taxon>
        <taxon>Bacillota</taxon>
        <taxon>Bacilli</taxon>
        <taxon>Lactobacillales</taxon>
        <taxon>Streptococcaceae</taxon>
        <taxon>Lactococcus</taxon>
    </lineage>
</organism>
<dbReference type="STRING" id="420890.LCGL_1809"/>
<dbReference type="Proteomes" id="UP000008520">
    <property type="component" value="Chromosome"/>
</dbReference>
<dbReference type="AlphaFoldDB" id="F9VG18"/>
<proteinExistence type="predicted"/>
<protein>
    <submittedName>
        <fullName evidence="1">Uncharacterized protein</fullName>
    </submittedName>
</protein>
<sequence length="88" mass="10611">MLSRILCIYRKQHFLDKIIKFTRENNMNMTTEEKAKIKRKLSKLLNSIQKRTVLNDTTYETVNNLADDFTNLLYAKIDEIWERNVEEN</sequence>
<gene>
    <name evidence="1" type="ordered locus">LCGL_1809</name>
</gene>
<reference evidence="1 2" key="1">
    <citation type="journal article" date="2011" name="PLoS ONE">
        <title>Complete genome sequence and comparative analysis of the fish pathogen Lactococcus garvieae.</title>
        <authorList>
            <person name="Morita H."/>
            <person name="Toh H."/>
            <person name="Oshima K."/>
            <person name="Yoshizaki M."/>
            <person name="Kawanishi M."/>
            <person name="Nakaya K."/>
            <person name="Suzuki T."/>
            <person name="Miyauchi E."/>
            <person name="Ishii Y."/>
            <person name="Tanabe S."/>
            <person name="Murakami M."/>
            <person name="Hattori M."/>
        </authorList>
    </citation>
    <scope>NUCLEOTIDE SEQUENCE [LARGE SCALE GENOMIC DNA]</scope>
    <source>
        <strain evidence="1 2">Lg2</strain>
    </source>
</reference>
<dbReference type="KEGG" id="lgv:LCGL_1809"/>
<accession>F9VG18</accession>
<dbReference type="PATRIC" id="fig|420890.5.peg.1783"/>